<name>A0ACB8AGF6_9AGAM</name>
<dbReference type="Proteomes" id="UP000790377">
    <property type="component" value="Unassembled WGS sequence"/>
</dbReference>
<reference evidence="1" key="1">
    <citation type="journal article" date="2021" name="New Phytol.">
        <title>Evolutionary innovations through gain and loss of genes in the ectomycorrhizal Boletales.</title>
        <authorList>
            <person name="Wu G."/>
            <person name="Miyauchi S."/>
            <person name="Morin E."/>
            <person name="Kuo A."/>
            <person name="Drula E."/>
            <person name="Varga T."/>
            <person name="Kohler A."/>
            <person name="Feng B."/>
            <person name="Cao Y."/>
            <person name="Lipzen A."/>
            <person name="Daum C."/>
            <person name="Hundley H."/>
            <person name="Pangilinan J."/>
            <person name="Johnson J."/>
            <person name="Barry K."/>
            <person name="LaButti K."/>
            <person name="Ng V."/>
            <person name="Ahrendt S."/>
            <person name="Min B."/>
            <person name="Choi I.G."/>
            <person name="Park H."/>
            <person name="Plett J.M."/>
            <person name="Magnuson J."/>
            <person name="Spatafora J.W."/>
            <person name="Nagy L.G."/>
            <person name="Henrissat B."/>
            <person name="Grigoriev I.V."/>
            <person name="Yang Z.L."/>
            <person name="Xu J."/>
            <person name="Martin F.M."/>
        </authorList>
    </citation>
    <scope>NUCLEOTIDE SEQUENCE</scope>
    <source>
        <strain evidence="1">ATCC 28755</strain>
    </source>
</reference>
<proteinExistence type="predicted"/>
<protein>
    <submittedName>
        <fullName evidence="1">Uncharacterized protein</fullName>
    </submittedName>
</protein>
<organism evidence="1 2">
    <name type="scientific">Hygrophoropsis aurantiaca</name>
    <dbReference type="NCBI Taxonomy" id="72124"/>
    <lineage>
        <taxon>Eukaryota</taxon>
        <taxon>Fungi</taxon>
        <taxon>Dikarya</taxon>
        <taxon>Basidiomycota</taxon>
        <taxon>Agaricomycotina</taxon>
        <taxon>Agaricomycetes</taxon>
        <taxon>Agaricomycetidae</taxon>
        <taxon>Boletales</taxon>
        <taxon>Coniophorineae</taxon>
        <taxon>Hygrophoropsidaceae</taxon>
        <taxon>Hygrophoropsis</taxon>
    </lineage>
</organism>
<accession>A0ACB8AGF6</accession>
<evidence type="ECO:0000313" key="1">
    <source>
        <dbReference type="EMBL" id="KAH7911627.1"/>
    </source>
</evidence>
<keyword evidence="2" id="KW-1185">Reference proteome</keyword>
<sequence length="158" mass="17222">MSPRPILKHRPEPNLYPQRPLLQSEPAPFPFAACSNVLLSPHVHFPPTPTLTSTYTTHSPTSYDRTPAIVPPNQCALPKRNDRVLTGTSTPHDCMTPQHPYARAHGEAKGSYFHPRAFEACAPELPVNTSAQLHPPPLIPDASSESDDSDGPVITPPD</sequence>
<feature type="non-terminal residue" evidence="1">
    <location>
        <position position="158"/>
    </location>
</feature>
<evidence type="ECO:0000313" key="2">
    <source>
        <dbReference type="Proteomes" id="UP000790377"/>
    </source>
</evidence>
<dbReference type="EMBL" id="MU267672">
    <property type="protein sequence ID" value="KAH7911627.1"/>
    <property type="molecule type" value="Genomic_DNA"/>
</dbReference>
<comment type="caution">
    <text evidence="1">The sequence shown here is derived from an EMBL/GenBank/DDBJ whole genome shotgun (WGS) entry which is preliminary data.</text>
</comment>
<gene>
    <name evidence="1" type="ORF">BJ138DRAFT_980587</name>
</gene>